<keyword evidence="1" id="KW-1133">Transmembrane helix</keyword>
<dbReference type="Proteomes" id="UP001596414">
    <property type="component" value="Unassembled WGS sequence"/>
</dbReference>
<keyword evidence="1" id="KW-0812">Transmembrane</keyword>
<comment type="caution">
    <text evidence="2">The sequence shown here is derived from an EMBL/GenBank/DDBJ whole genome shotgun (WGS) entry which is preliminary data.</text>
</comment>
<evidence type="ECO:0000256" key="1">
    <source>
        <dbReference type="SAM" id="Phobius"/>
    </source>
</evidence>
<dbReference type="AlphaFoldDB" id="A0ABD5X8K1"/>
<evidence type="ECO:0008006" key="4">
    <source>
        <dbReference type="Google" id="ProtNLM"/>
    </source>
</evidence>
<dbReference type="RefSeq" id="WP_267635836.1">
    <property type="nucleotide sequence ID" value="NZ_JAODIY010000001.1"/>
</dbReference>
<reference evidence="2 3" key="1">
    <citation type="journal article" date="2014" name="Int. J. Syst. Evol. Microbiol.">
        <title>Complete genome sequence of Corynebacterium casei LMG S-19264T (=DSM 44701T), isolated from a smear-ripened cheese.</title>
        <authorList>
            <consortium name="US DOE Joint Genome Institute (JGI-PGF)"/>
            <person name="Walter F."/>
            <person name="Albersmeier A."/>
            <person name="Kalinowski J."/>
            <person name="Ruckert C."/>
        </authorList>
    </citation>
    <scope>NUCLEOTIDE SEQUENCE [LARGE SCALE GENOMIC DNA]</scope>
    <source>
        <strain evidence="2 3">CGMCC 4.7215</strain>
    </source>
</reference>
<feature type="transmembrane region" description="Helical" evidence="1">
    <location>
        <begin position="61"/>
        <end position="79"/>
    </location>
</feature>
<protein>
    <recommendedName>
        <fullName evidence="4">Cardiolipin synthase N-terminal domain-containing protein</fullName>
    </recommendedName>
</protein>
<evidence type="ECO:0000313" key="2">
    <source>
        <dbReference type="EMBL" id="MFC7126283.1"/>
    </source>
</evidence>
<accession>A0ABD5X8K1</accession>
<name>A0ABD5X8K1_9EURY</name>
<dbReference type="EMBL" id="JBHSZQ010000020">
    <property type="protein sequence ID" value="MFC7126283.1"/>
    <property type="molecule type" value="Genomic_DNA"/>
</dbReference>
<proteinExistence type="predicted"/>
<sequence>MVLSLGLWVIRDARARGSKQPYTWALVSVFTPVGLPYYLYKRYRNAGLKKRETTTRLDRVLATWASASFGAFLLAAILTPPGPFSQIRVMLIVFLPGMYLLVYRRKYRMLQQSIQI</sequence>
<feature type="transmembrane region" description="Helical" evidence="1">
    <location>
        <begin position="22"/>
        <end position="40"/>
    </location>
</feature>
<evidence type="ECO:0000313" key="3">
    <source>
        <dbReference type="Proteomes" id="UP001596414"/>
    </source>
</evidence>
<feature type="transmembrane region" description="Helical" evidence="1">
    <location>
        <begin position="85"/>
        <end position="103"/>
    </location>
</feature>
<keyword evidence="1" id="KW-0472">Membrane</keyword>
<gene>
    <name evidence="2" type="ORF">ACFQJ7_09590</name>
</gene>
<organism evidence="2 3">
    <name type="scientific">Halovenus rubra</name>
    <dbReference type="NCBI Taxonomy" id="869890"/>
    <lineage>
        <taxon>Archaea</taxon>
        <taxon>Methanobacteriati</taxon>
        <taxon>Methanobacteriota</taxon>
        <taxon>Stenosarchaea group</taxon>
        <taxon>Halobacteria</taxon>
        <taxon>Halobacteriales</taxon>
        <taxon>Haloarculaceae</taxon>
        <taxon>Halovenus</taxon>
    </lineage>
</organism>